<protein>
    <recommendedName>
        <fullName evidence="4">Gas vesicle protein</fullName>
    </recommendedName>
</protein>
<dbReference type="EMBL" id="BAAAPN010000046">
    <property type="protein sequence ID" value="GAA1760239.1"/>
    <property type="molecule type" value="Genomic_DNA"/>
</dbReference>
<evidence type="ECO:0000313" key="2">
    <source>
        <dbReference type="EMBL" id="GAA1760239.1"/>
    </source>
</evidence>
<evidence type="ECO:0008006" key="4">
    <source>
        <dbReference type="Google" id="ProtNLM"/>
    </source>
</evidence>
<feature type="region of interest" description="Disordered" evidence="1">
    <location>
        <begin position="44"/>
        <end position="82"/>
    </location>
</feature>
<comment type="caution">
    <text evidence="2">The sequence shown here is derived from an EMBL/GenBank/DDBJ whole genome shotgun (WGS) entry which is preliminary data.</text>
</comment>
<organism evidence="2 3">
    <name type="scientific">Nostocoides vanveenii</name>
    <dbReference type="NCBI Taxonomy" id="330835"/>
    <lineage>
        <taxon>Bacteria</taxon>
        <taxon>Bacillati</taxon>
        <taxon>Actinomycetota</taxon>
        <taxon>Actinomycetes</taxon>
        <taxon>Micrococcales</taxon>
        <taxon>Intrasporangiaceae</taxon>
        <taxon>Nostocoides</taxon>
    </lineage>
</organism>
<dbReference type="Proteomes" id="UP001501475">
    <property type="component" value="Unassembled WGS sequence"/>
</dbReference>
<keyword evidence="3" id="KW-1185">Reference proteome</keyword>
<gene>
    <name evidence="2" type="ORF">GCM10009810_19600</name>
</gene>
<evidence type="ECO:0000313" key="3">
    <source>
        <dbReference type="Proteomes" id="UP001501475"/>
    </source>
</evidence>
<sequence>MSAGIITELLVGGATGGLAGSIAGAAVVLGVRCKASGPTRVKALRRRKTSCRAAQREQAGTRPSTDHRTPPAHASGEDPVWREHLDAALRHRTILREQQVSAYADQLAAGDAELRDRLRRFEGRS</sequence>
<evidence type="ECO:0000256" key="1">
    <source>
        <dbReference type="SAM" id="MobiDB-lite"/>
    </source>
</evidence>
<reference evidence="3" key="1">
    <citation type="journal article" date="2019" name="Int. J. Syst. Evol. Microbiol.">
        <title>The Global Catalogue of Microorganisms (GCM) 10K type strain sequencing project: providing services to taxonomists for standard genome sequencing and annotation.</title>
        <authorList>
            <consortium name="The Broad Institute Genomics Platform"/>
            <consortium name="The Broad Institute Genome Sequencing Center for Infectious Disease"/>
            <person name="Wu L."/>
            <person name="Ma J."/>
        </authorList>
    </citation>
    <scope>NUCLEOTIDE SEQUENCE [LARGE SCALE GENOMIC DNA]</scope>
    <source>
        <strain evidence="3">JCM 15591</strain>
    </source>
</reference>
<accession>A0ABP4WQA7</accession>
<name>A0ABP4WQA7_9MICO</name>
<feature type="compositionally biased region" description="Basic and acidic residues" evidence="1">
    <location>
        <begin position="64"/>
        <end position="82"/>
    </location>
</feature>
<proteinExistence type="predicted"/>